<dbReference type="EMBL" id="JAULSR010000005">
    <property type="protein sequence ID" value="KAK0617829.1"/>
    <property type="molecule type" value="Genomic_DNA"/>
</dbReference>
<evidence type="ECO:0000313" key="3">
    <source>
        <dbReference type="Proteomes" id="UP001174934"/>
    </source>
</evidence>
<gene>
    <name evidence="2" type="ORF">B0T17DRAFT_311691</name>
</gene>
<protein>
    <submittedName>
        <fullName evidence="2">Uncharacterized protein</fullName>
    </submittedName>
</protein>
<comment type="caution">
    <text evidence="2">The sequence shown here is derived from an EMBL/GenBank/DDBJ whole genome shotgun (WGS) entry which is preliminary data.</text>
</comment>
<reference evidence="2" key="1">
    <citation type="submission" date="2023-06" db="EMBL/GenBank/DDBJ databases">
        <title>Genome-scale phylogeny and comparative genomics of the fungal order Sordariales.</title>
        <authorList>
            <consortium name="Lawrence Berkeley National Laboratory"/>
            <person name="Hensen N."/>
            <person name="Bonometti L."/>
            <person name="Westerberg I."/>
            <person name="Brannstrom I.O."/>
            <person name="Guillou S."/>
            <person name="Cros-Aarteil S."/>
            <person name="Calhoun S."/>
            <person name="Haridas S."/>
            <person name="Kuo A."/>
            <person name="Mondo S."/>
            <person name="Pangilinan J."/>
            <person name="Riley R."/>
            <person name="LaButti K."/>
            <person name="Andreopoulos B."/>
            <person name="Lipzen A."/>
            <person name="Chen C."/>
            <person name="Yanf M."/>
            <person name="Daum C."/>
            <person name="Ng V."/>
            <person name="Clum A."/>
            <person name="Steindorff A."/>
            <person name="Ohm R."/>
            <person name="Martin F."/>
            <person name="Silar P."/>
            <person name="Natvig D."/>
            <person name="Lalanne C."/>
            <person name="Gautier V."/>
            <person name="Ament-velasquez S.L."/>
            <person name="Kruys A."/>
            <person name="Hutchinson M.I."/>
            <person name="Powell A.J."/>
            <person name="Barry K."/>
            <person name="Miller A.N."/>
            <person name="Grigoriev I.V."/>
            <person name="Debuchy R."/>
            <person name="Gladieux P."/>
            <person name="Thoren M.H."/>
            <person name="Johannesson H."/>
        </authorList>
    </citation>
    <scope>NUCLEOTIDE SEQUENCE</scope>
    <source>
        <strain evidence="2">SMH3391-2</strain>
    </source>
</reference>
<proteinExistence type="predicted"/>
<evidence type="ECO:0000256" key="1">
    <source>
        <dbReference type="SAM" id="Phobius"/>
    </source>
</evidence>
<sequence>MWVIICGLQFRFMGIWDMKSWPGQLVLACLLVGGFWTIGVRFCFACFAFMMLEEQSFLISGLFPRDKEN</sequence>
<organism evidence="2 3">
    <name type="scientific">Bombardia bombarda</name>
    <dbReference type="NCBI Taxonomy" id="252184"/>
    <lineage>
        <taxon>Eukaryota</taxon>
        <taxon>Fungi</taxon>
        <taxon>Dikarya</taxon>
        <taxon>Ascomycota</taxon>
        <taxon>Pezizomycotina</taxon>
        <taxon>Sordariomycetes</taxon>
        <taxon>Sordariomycetidae</taxon>
        <taxon>Sordariales</taxon>
        <taxon>Lasiosphaeriaceae</taxon>
        <taxon>Bombardia</taxon>
    </lineage>
</organism>
<keyword evidence="1" id="KW-0472">Membrane</keyword>
<keyword evidence="1" id="KW-1133">Transmembrane helix</keyword>
<keyword evidence="1" id="KW-0812">Transmembrane</keyword>
<accession>A0AA39WLX2</accession>
<feature type="transmembrane region" description="Helical" evidence="1">
    <location>
        <begin position="25"/>
        <end position="52"/>
    </location>
</feature>
<dbReference type="AlphaFoldDB" id="A0AA39WLX2"/>
<name>A0AA39WLX2_9PEZI</name>
<dbReference type="Proteomes" id="UP001174934">
    <property type="component" value="Unassembled WGS sequence"/>
</dbReference>
<keyword evidence="3" id="KW-1185">Reference proteome</keyword>
<evidence type="ECO:0000313" key="2">
    <source>
        <dbReference type="EMBL" id="KAK0617829.1"/>
    </source>
</evidence>